<evidence type="ECO:0000313" key="4">
    <source>
        <dbReference type="EMBL" id="TCF63750.1"/>
    </source>
</evidence>
<dbReference type="EMBL" id="SHTF01000019">
    <property type="protein sequence ID" value="TCF63750.1"/>
    <property type="molecule type" value="Genomic_DNA"/>
</dbReference>
<evidence type="ECO:0000313" key="2">
    <source>
        <dbReference type="EMBL" id="TCD83720.1"/>
    </source>
</evidence>
<evidence type="ECO:0000313" key="6">
    <source>
        <dbReference type="Proteomes" id="UP000292787"/>
    </source>
</evidence>
<reference evidence="4" key="2">
    <citation type="submission" date="2019-02" db="EMBL/GenBank/DDBJ databases">
        <authorList>
            <person name="Odamaki T."/>
        </authorList>
    </citation>
    <scope>NUCLEOTIDE SEQUENCE</scope>
    <source>
        <strain evidence="2">MCC10008</strain>
        <strain evidence="3">MCC10044</strain>
        <strain evidence="4">MCC10116</strain>
    </source>
</reference>
<dbReference type="EMBL" id="SHQV01000014">
    <property type="protein sequence ID" value="TCE44287.1"/>
    <property type="molecule type" value="Genomic_DNA"/>
</dbReference>
<dbReference type="Proteomes" id="UP000292787">
    <property type="component" value="Unassembled WGS sequence"/>
</dbReference>
<comment type="caution">
    <text evidence="4">The sequence shown here is derived from an EMBL/GenBank/DDBJ whole genome shotgun (WGS) entry which is preliminary data.</text>
</comment>
<dbReference type="EMBL" id="SHPR01000027">
    <property type="protein sequence ID" value="TCD83720.1"/>
    <property type="molecule type" value="Genomic_DNA"/>
</dbReference>
<feature type="compositionally biased region" description="Basic residues" evidence="1">
    <location>
        <begin position="1"/>
        <end position="10"/>
    </location>
</feature>
<evidence type="ECO:0000256" key="1">
    <source>
        <dbReference type="SAM" id="MobiDB-lite"/>
    </source>
</evidence>
<dbReference type="Proteomes" id="UP000292241">
    <property type="component" value="Unassembled WGS sequence"/>
</dbReference>
<evidence type="ECO:0000313" key="3">
    <source>
        <dbReference type="EMBL" id="TCE44287.1"/>
    </source>
</evidence>
<evidence type="ECO:0000313" key="5">
    <source>
        <dbReference type="Proteomes" id="UP000292241"/>
    </source>
</evidence>
<dbReference type="AlphaFoldDB" id="A0A4R0U7X5"/>
<protein>
    <submittedName>
        <fullName evidence="4">Uncharacterized protein</fullName>
    </submittedName>
</protein>
<dbReference type="Proteomes" id="UP000293319">
    <property type="component" value="Unassembled WGS sequence"/>
</dbReference>
<gene>
    <name evidence="2" type="ORF">MCC10008_1098</name>
    <name evidence="3" type="ORF">MCC10044_1081</name>
    <name evidence="4" type="ORF">MCC10116_1301</name>
</gene>
<reference evidence="5 6" key="1">
    <citation type="journal article" date="2018" name="Sci. Rep.">
        <title>Genomic diversity and distribution of Bifidobacterium longum subsp. longum across the human lifespan.</title>
        <authorList>
            <person name="Odamaki T."/>
            <person name="Bottacini F."/>
            <person name="Kato K."/>
            <person name="Mitsuyama E."/>
            <person name="Yoshida K."/>
            <person name="Horigome A."/>
            <person name="Xiao J.Z."/>
            <person name="van Sinderen D."/>
        </authorList>
    </citation>
    <scope>NUCLEOTIDE SEQUENCE [LARGE SCALE GENOMIC DNA]</scope>
    <source>
        <strain evidence="2 5">MCC10008</strain>
        <strain evidence="3 7">MCC10044</strain>
        <strain evidence="4 6">MCC10116</strain>
    </source>
</reference>
<sequence>MVNNLKRHPKPSLPDELRPDVAPETIIESNKEEQ</sequence>
<accession>A0A4R0U7X5</accession>
<proteinExistence type="predicted"/>
<name>A0A4R0U7X5_BIFLL</name>
<feature type="region of interest" description="Disordered" evidence="1">
    <location>
        <begin position="1"/>
        <end position="34"/>
    </location>
</feature>
<organism evidence="4 6">
    <name type="scientific">Bifidobacterium longum subsp. longum</name>
    <dbReference type="NCBI Taxonomy" id="1679"/>
    <lineage>
        <taxon>Bacteria</taxon>
        <taxon>Bacillati</taxon>
        <taxon>Actinomycetota</taxon>
        <taxon>Actinomycetes</taxon>
        <taxon>Bifidobacteriales</taxon>
        <taxon>Bifidobacteriaceae</taxon>
        <taxon>Bifidobacterium</taxon>
    </lineage>
</organism>
<evidence type="ECO:0000313" key="7">
    <source>
        <dbReference type="Proteomes" id="UP000293319"/>
    </source>
</evidence>